<keyword evidence="1" id="KW-0812">Transmembrane</keyword>
<feature type="chain" id="PRO_5045758912" evidence="2">
    <location>
        <begin position="26"/>
        <end position="290"/>
    </location>
</feature>
<keyword evidence="2" id="KW-0732">Signal</keyword>
<dbReference type="InterPro" id="IPR021796">
    <property type="entry name" value="Tll0287-like_dom"/>
</dbReference>
<feature type="domain" description="HAMP" evidence="3">
    <location>
        <begin position="232"/>
        <end position="285"/>
    </location>
</feature>
<dbReference type="Proteomes" id="UP001203058">
    <property type="component" value="Unassembled WGS sequence"/>
</dbReference>
<dbReference type="SUPFAM" id="SSF158472">
    <property type="entry name" value="HAMP domain-like"/>
    <property type="match status" value="1"/>
</dbReference>
<evidence type="ECO:0000259" key="3">
    <source>
        <dbReference type="PROSITE" id="PS50885"/>
    </source>
</evidence>
<evidence type="ECO:0000256" key="1">
    <source>
        <dbReference type="SAM" id="Phobius"/>
    </source>
</evidence>
<dbReference type="PROSITE" id="PS50885">
    <property type="entry name" value="HAMP"/>
    <property type="match status" value="1"/>
</dbReference>
<dbReference type="EMBL" id="JAKZHW010000001">
    <property type="protein sequence ID" value="MCH8614845.1"/>
    <property type="molecule type" value="Genomic_DNA"/>
</dbReference>
<proteinExistence type="predicted"/>
<dbReference type="RefSeq" id="WP_241445458.1">
    <property type="nucleotide sequence ID" value="NZ_JAKZHW010000001.1"/>
</dbReference>
<dbReference type="Pfam" id="PF00672">
    <property type="entry name" value="HAMP"/>
    <property type="match status" value="1"/>
</dbReference>
<sequence length="290" mass="31781">MGIRTKFNLLMLAIAAVGAGFFALAAEPLVRAVAQEEVLQSARIMMESAAGARKYTAEEITPLLKARMTHQFYPQAVSAYAAKQSTEVIRTGYPDYTYREAALNPTNPEDRATDWEADIINDFKAHREKTEIALQRSTPTGQFTVLARPIVTKPACMECHSSAAAAPASMVAIYGSENGFGWKASEVAGAQVVSVPHAASAIRAEHIRRLFVVPFAGFLLLLFVAVNLLLHFVVIRPIERISTRAEAVSMGDIDMPEIHITSSDEIGRLGASFTRMHRSVIEAFKMIDRD</sequence>
<reference evidence="4 5" key="1">
    <citation type="submission" date="2022-03" db="EMBL/GenBank/DDBJ databases">
        <authorList>
            <person name="Jo J.-H."/>
            <person name="Im W.-T."/>
        </authorList>
    </citation>
    <scope>NUCLEOTIDE SEQUENCE [LARGE SCALE GENOMIC DNA]</scope>
    <source>
        <strain evidence="4 5">SM33</strain>
    </source>
</reference>
<dbReference type="CDD" id="cd06225">
    <property type="entry name" value="HAMP"/>
    <property type="match status" value="1"/>
</dbReference>
<evidence type="ECO:0000256" key="2">
    <source>
        <dbReference type="SAM" id="SignalP"/>
    </source>
</evidence>
<feature type="transmembrane region" description="Helical" evidence="1">
    <location>
        <begin position="210"/>
        <end position="234"/>
    </location>
</feature>
<evidence type="ECO:0000313" key="4">
    <source>
        <dbReference type="EMBL" id="MCH8614845.1"/>
    </source>
</evidence>
<name>A0ABS9VIP0_9SPHN</name>
<evidence type="ECO:0000313" key="5">
    <source>
        <dbReference type="Proteomes" id="UP001203058"/>
    </source>
</evidence>
<organism evidence="4 5">
    <name type="scientific">Sphingomonas telluris</name>
    <dbReference type="NCBI Taxonomy" id="2907998"/>
    <lineage>
        <taxon>Bacteria</taxon>
        <taxon>Pseudomonadati</taxon>
        <taxon>Pseudomonadota</taxon>
        <taxon>Alphaproteobacteria</taxon>
        <taxon>Sphingomonadales</taxon>
        <taxon>Sphingomonadaceae</taxon>
        <taxon>Sphingomonas</taxon>
    </lineage>
</organism>
<dbReference type="SMART" id="SM00304">
    <property type="entry name" value="HAMP"/>
    <property type="match status" value="1"/>
</dbReference>
<accession>A0ABS9VIP0</accession>
<dbReference type="Gene3D" id="6.10.340.10">
    <property type="match status" value="1"/>
</dbReference>
<dbReference type="InterPro" id="IPR003660">
    <property type="entry name" value="HAMP_dom"/>
</dbReference>
<keyword evidence="1" id="KW-1133">Transmembrane helix</keyword>
<dbReference type="Pfam" id="PF11845">
    <property type="entry name" value="Tll0287-like"/>
    <property type="match status" value="1"/>
</dbReference>
<keyword evidence="1" id="KW-0472">Membrane</keyword>
<comment type="caution">
    <text evidence="4">The sequence shown here is derived from an EMBL/GenBank/DDBJ whole genome shotgun (WGS) entry which is preliminary data.</text>
</comment>
<feature type="signal peptide" evidence="2">
    <location>
        <begin position="1"/>
        <end position="25"/>
    </location>
</feature>
<protein>
    <submittedName>
        <fullName evidence="4">DUF3365 domain-containing protein</fullName>
    </submittedName>
</protein>
<keyword evidence="5" id="KW-1185">Reference proteome</keyword>
<gene>
    <name evidence="4" type="ORF">LZ016_01820</name>
</gene>